<feature type="transmembrane region" description="Helical" evidence="1">
    <location>
        <begin position="7"/>
        <end position="23"/>
    </location>
</feature>
<dbReference type="KEGG" id="vg:40082651"/>
<keyword evidence="1" id="KW-1133">Transmembrane helix</keyword>
<keyword evidence="1" id="KW-0812">Transmembrane</keyword>
<keyword evidence="1" id="KW-0472">Membrane</keyword>
<dbReference type="GeneID" id="40082651"/>
<evidence type="ECO:0000313" key="3">
    <source>
        <dbReference type="Proteomes" id="UP000008894"/>
    </source>
</evidence>
<sequence length="54" mass="6154">MILGRFLENVLATLLVFVVVYHFEWMNPYLASGITFLLCYLLDGLGKLIGEIFS</sequence>
<organism evidence="2 3">
    <name type="scientific">Erwinia phage vB_Eam-MM7</name>
    <dbReference type="NCBI Taxonomy" id="1051674"/>
    <lineage>
        <taxon>Viruses</taxon>
        <taxon>Duplodnaviria</taxon>
        <taxon>Heunggongvirae</taxon>
        <taxon>Uroviricota</taxon>
        <taxon>Caudoviricetes</taxon>
        <taxon>Andersonviridae</taxon>
        <taxon>Ounavirinae</taxon>
        <taxon>Kolesnikvirus</taxon>
        <taxon>Kolesnikvirus M7</taxon>
    </lineage>
</organism>
<reference evidence="2 3" key="1">
    <citation type="journal article" date="2011" name="Appl. Environ. Microbiol.">
        <title>Novel Virulent and Broad-Host-Range Erwinia amylovora Bacteriophages Reveal a High Degree of Mosaicism and a Relationship to Enterobacteriaceae Phages.</title>
        <authorList>
            <person name="Born Y."/>
            <person name="Fieseler L."/>
            <person name="Marazzi J."/>
            <person name="Lurz R."/>
            <person name="Duffy B."/>
            <person name="Loessner M.J."/>
        </authorList>
    </citation>
    <scope>NUCLEOTIDE SEQUENCE [LARGE SCALE GENOMIC DNA]</scope>
</reference>
<keyword evidence="3" id="KW-1185">Reference proteome</keyword>
<evidence type="ECO:0000313" key="2">
    <source>
        <dbReference type="EMBL" id="AEJ81264.1"/>
    </source>
</evidence>
<dbReference type="RefSeq" id="YP_009606673.1">
    <property type="nucleotide sequence ID" value="NC_041978.1"/>
</dbReference>
<dbReference type="Proteomes" id="UP000008894">
    <property type="component" value="Segment"/>
</dbReference>
<protein>
    <submittedName>
        <fullName evidence="2">Gp005</fullName>
    </submittedName>
</protein>
<dbReference type="EMBL" id="HQ728263">
    <property type="protein sequence ID" value="AEJ81264.1"/>
    <property type="molecule type" value="Genomic_DNA"/>
</dbReference>
<evidence type="ECO:0000256" key="1">
    <source>
        <dbReference type="SAM" id="Phobius"/>
    </source>
</evidence>
<accession>G0YPI7</accession>
<proteinExistence type="predicted"/>
<name>G0YPI7_9CAUD</name>